<dbReference type="Proteomes" id="UP000886595">
    <property type="component" value="Unassembled WGS sequence"/>
</dbReference>
<dbReference type="AlphaFoldDB" id="A0A8X7VH81"/>
<evidence type="ECO:0000313" key="2">
    <source>
        <dbReference type="Proteomes" id="UP000886595"/>
    </source>
</evidence>
<dbReference type="EMBL" id="JAAMPC010000005">
    <property type="protein sequence ID" value="KAG2311162.1"/>
    <property type="molecule type" value="Genomic_DNA"/>
</dbReference>
<name>A0A8X7VH81_BRACI</name>
<accession>A0A8X7VH81</accession>
<sequence>MFESFKELKPENLLDQKRFQTDNNHLSGHVLSLDHFMKHSKSFDHYEKVLELDLKQSDFCFKPCDLFARSKDKSFVVNFPRHELVTDDCFAYTYLLKEPRKLHEPKLHQSDIRFEFVKSEKFSEFEIDCLCAENYSKRVELFFKDILVYNTFFDKPTAQLNLELIDSECVNLFHADIWVCNTFFDMHNRWRNHTVLCFGEILVYNNIFDMITHLICTKQAEKGTGEKRGNTDQSVKDVSMAKLEMQQSNLGNCLAASFDRRAVRGSYLNNQSEFCNKTNCIGNLTHQSLTSILNHIQSFSGERVVGSTNRVILSLLCLNFSEFRTSQSYLWRPGEHSKVSDYVFKSSLIDNTDMMHLFLSKEPCADYKEAWKHTRIKNKHEEDKRFKHPDLNQERHQGITCFVLIKEAPPDAAYKPKPSRNKFGIRLFLFDKFSCANLLCFNVLGLSNESGIKWINAFYISEPVRNNSHCRSKNLQ</sequence>
<comment type="caution">
    <text evidence="1">The sequence shown here is derived from an EMBL/GenBank/DDBJ whole genome shotgun (WGS) entry which is preliminary data.</text>
</comment>
<keyword evidence="2" id="KW-1185">Reference proteome</keyword>
<organism evidence="1 2">
    <name type="scientific">Brassica carinata</name>
    <name type="common">Ethiopian mustard</name>
    <name type="synonym">Abyssinian cabbage</name>
    <dbReference type="NCBI Taxonomy" id="52824"/>
    <lineage>
        <taxon>Eukaryota</taxon>
        <taxon>Viridiplantae</taxon>
        <taxon>Streptophyta</taxon>
        <taxon>Embryophyta</taxon>
        <taxon>Tracheophyta</taxon>
        <taxon>Spermatophyta</taxon>
        <taxon>Magnoliopsida</taxon>
        <taxon>eudicotyledons</taxon>
        <taxon>Gunneridae</taxon>
        <taxon>Pentapetalae</taxon>
        <taxon>rosids</taxon>
        <taxon>malvids</taxon>
        <taxon>Brassicales</taxon>
        <taxon>Brassicaceae</taxon>
        <taxon>Brassiceae</taxon>
        <taxon>Brassica</taxon>
    </lineage>
</organism>
<reference evidence="1 2" key="1">
    <citation type="submission" date="2020-02" db="EMBL/GenBank/DDBJ databases">
        <authorList>
            <person name="Ma Q."/>
            <person name="Huang Y."/>
            <person name="Song X."/>
            <person name="Pei D."/>
        </authorList>
    </citation>
    <scope>NUCLEOTIDE SEQUENCE [LARGE SCALE GENOMIC DNA]</scope>
    <source>
        <strain evidence="1">Sxm20200214</strain>
        <tissue evidence="1">Leaf</tissue>
    </source>
</reference>
<gene>
    <name evidence="1" type="ORF">Bca52824_022719</name>
</gene>
<dbReference type="OrthoDB" id="1105107at2759"/>
<protein>
    <submittedName>
        <fullName evidence="1">Uncharacterized protein</fullName>
    </submittedName>
</protein>
<proteinExistence type="predicted"/>
<evidence type="ECO:0000313" key="1">
    <source>
        <dbReference type="EMBL" id="KAG2311162.1"/>
    </source>
</evidence>